<evidence type="ECO:0000256" key="1">
    <source>
        <dbReference type="SAM" id="MobiDB-lite"/>
    </source>
</evidence>
<evidence type="ECO:0000313" key="4">
    <source>
        <dbReference type="Proteomes" id="UP000298127"/>
    </source>
</evidence>
<evidence type="ECO:0000313" key="3">
    <source>
        <dbReference type="EMBL" id="TFW00384.1"/>
    </source>
</evidence>
<accession>A0A4Y9RAD3</accession>
<reference evidence="3 4" key="1">
    <citation type="journal article" date="2018" name="J. Microbiol.">
        <title>Leifsonia flava sp. nov., a novel actinobacterium isolated from the rhizosphere of Aquilegia viridiflora.</title>
        <authorList>
            <person name="Cai Y."/>
            <person name="Tao W.Z."/>
            <person name="Ma Y.J."/>
            <person name="Cheng J."/>
            <person name="Zhang M.Y."/>
            <person name="Zhang Y.X."/>
        </authorList>
    </citation>
    <scope>NUCLEOTIDE SEQUENCE [LARGE SCALE GENOMIC DNA]</scope>
    <source>
        <strain evidence="3 4">SYP-B2174</strain>
    </source>
</reference>
<name>A0A4Y9RAD3_9MICO</name>
<keyword evidence="2" id="KW-0472">Membrane</keyword>
<dbReference type="AlphaFoldDB" id="A0A4Y9RAD3"/>
<gene>
    <name evidence="3" type="ORF">E4M00_02735</name>
</gene>
<dbReference type="Proteomes" id="UP000298127">
    <property type="component" value="Unassembled WGS sequence"/>
</dbReference>
<dbReference type="PROSITE" id="PS00409">
    <property type="entry name" value="PROKAR_NTER_METHYL"/>
    <property type="match status" value="1"/>
</dbReference>
<evidence type="ECO:0000256" key="2">
    <source>
        <dbReference type="SAM" id="Phobius"/>
    </source>
</evidence>
<keyword evidence="2" id="KW-0812">Transmembrane</keyword>
<dbReference type="NCBIfam" id="TIGR02532">
    <property type="entry name" value="IV_pilin_GFxxxE"/>
    <property type="match status" value="1"/>
</dbReference>
<dbReference type="InterPro" id="IPR012902">
    <property type="entry name" value="N_methyl_site"/>
</dbReference>
<feature type="region of interest" description="Disordered" evidence="1">
    <location>
        <begin position="315"/>
        <end position="337"/>
    </location>
</feature>
<feature type="region of interest" description="Disordered" evidence="1">
    <location>
        <begin position="25"/>
        <end position="48"/>
    </location>
</feature>
<feature type="compositionally biased region" description="Basic residues" evidence="1">
    <location>
        <begin position="38"/>
        <end position="48"/>
    </location>
</feature>
<sequence length="337" mass="36649">MVGESDNPGRRPDLPAVGCRSHIDFGTGFSGDPDRLPQRHRLRRHHPGRRLLSARSRRGLLQGCRLCGHRPCNHAGQHHQVDPHHRHRSLDCGQSVHVGLQLHRERTARQQPRLDLGEPVMRGRFIPGSRERGFTLIEMIISIGIFSVFAVIFITSVVSLARGTTQARVTSDSSSGVLNVFQNIDRQVRWSDSINFAGNGASGKRYIEFRLPAASSSDNVTRCVQWRFDPVGGTLATRTWKTSVATLPGWTVKLSGVIPKSGTSYPFQLVPATATVGGSPRQALALDLTAGAVGLAEVHMTSTYVARNSSISSPSNIANVSTGQSTTPVCNPTGYRP</sequence>
<organism evidence="3 4">
    <name type="scientific">Orlajensenia leifsoniae</name>
    <dbReference type="NCBI Taxonomy" id="2561933"/>
    <lineage>
        <taxon>Bacteria</taxon>
        <taxon>Bacillati</taxon>
        <taxon>Actinomycetota</taxon>
        <taxon>Actinomycetes</taxon>
        <taxon>Micrococcales</taxon>
        <taxon>Microbacteriaceae</taxon>
        <taxon>Orlajensenia</taxon>
    </lineage>
</organism>
<protein>
    <submittedName>
        <fullName evidence="3">Type II secretion system protein</fullName>
    </submittedName>
</protein>
<comment type="caution">
    <text evidence="3">The sequence shown here is derived from an EMBL/GenBank/DDBJ whole genome shotgun (WGS) entry which is preliminary data.</text>
</comment>
<feature type="transmembrane region" description="Helical" evidence="2">
    <location>
        <begin position="139"/>
        <end position="161"/>
    </location>
</feature>
<keyword evidence="2" id="KW-1133">Transmembrane helix</keyword>
<dbReference type="Pfam" id="PF07963">
    <property type="entry name" value="N_methyl"/>
    <property type="match status" value="1"/>
</dbReference>
<dbReference type="EMBL" id="SPQZ01000001">
    <property type="protein sequence ID" value="TFW00384.1"/>
    <property type="molecule type" value="Genomic_DNA"/>
</dbReference>
<proteinExistence type="predicted"/>
<keyword evidence="4" id="KW-1185">Reference proteome</keyword>